<dbReference type="KEGG" id="palw:PSAL_026950"/>
<proteinExistence type="inferred from homology"/>
<organism evidence="3 4">
    <name type="scientific">Pseudooceanicola algae</name>
    <dbReference type="NCBI Taxonomy" id="1537215"/>
    <lineage>
        <taxon>Bacteria</taxon>
        <taxon>Pseudomonadati</taxon>
        <taxon>Pseudomonadota</taxon>
        <taxon>Alphaproteobacteria</taxon>
        <taxon>Rhodobacterales</taxon>
        <taxon>Paracoccaceae</taxon>
        <taxon>Pseudooceanicola</taxon>
    </lineage>
</organism>
<reference evidence="3 4" key="1">
    <citation type="submission" date="2020-08" db="EMBL/GenBank/DDBJ databases">
        <title>Genome sequence of Rhodobacteraceae bacterium Lw-13e.</title>
        <authorList>
            <person name="Poehlein A."/>
            <person name="Wolter L."/>
            <person name="Daniel R."/>
            <person name="Brinkhoff T."/>
        </authorList>
    </citation>
    <scope>NUCLEOTIDE SEQUENCE [LARGE SCALE GENOMIC DNA]</scope>
    <source>
        <strain evidence="3 4">Lw-13e</strain>
    </source>
</reference>
<dbReference type="InterPro" id="IPR000836">
    <property type="entry name" value="PRTase_dom"/>
</dbReference>
<dbReference type="Proteomes" id="UP000283786">
    <property type="component" value="Chromosome"/>
</dbReference>
<evidence type="ECO:0000313" key="4">
    <source>
        <dbReference type="Proteomes" id="UP000283786"/>
    </source>
</evidence>
<dbReference type="InterPro" id="IPR044005">
    <property type="entry name" value="DZR_2"/>
</dbReference>
<dbReference type="InterPro" id="IPR051910">
    <property type="entry name" value="ComF/GntX_DNA_util-trans"/>
</dbReference>
<dbReference type="SUPFAM" id="SSF53271">
    <property type="entry name" value="PRTase-like"/>
    <property type="match status" value="1"/>
</dbReference>
<dbReference type="InterPro" id="IPR029057">
    <property type="entry name" value="PRTase-like"/>
</dbReference>
<dbReference type="AlphaFoldDB" id="A0A418SBE0"/>
<dbReference type="Gene3D" id="3.40.50.2020">
    <property type="match status" value="1"/>
</dbReference>
<gene>
    <name evidence="3" type="ORF">PSAL_026950</name>
</gene>
<dbReference type="Pfam" id="PF18912">
    <property type="entry name" value="DZR_2"/>
    <property type="match status" value="1"/>
</dbReference>
<sequence length="222" mass="23796">MESDFGLCGPCWAETPFIGGLACDLCGAPLPGGDPDEIAHCDDCLRTPRPWHRGRAVMLYEDLGRRLVLGLKHGDRLDIAAPAAFWMVDTAAPLLQDGMIVAPIPLHWRRRVSRGYNQSAEISRRLARRLQDRGALDLPDLLCRPRATPSLDGKSAADRFAALGDRLVVTPARRAALVGRPVLLIDDVMTSGATFSAATRACLDAGSGPVSVLALARAVKAP</sequence>
<dbReference type="CDD" id="cd06223">
    <property type="entry name" value="PRTases_typeI"/>
    <property type="match status" value="1"/>
</dbReference>
<feature type="domain" description="Double zinc ribbon" evidence="2">
    <location>
        <begin position="3"/>
        <end position="45"/>
    </location>
</feature>
<accession>A0A418SBE0</accession>
<protein>
    <recommendedName>
        <fullName evidence="2">Double zinc ribbon domain-containing protein</fullName>
    </recommendedName>
</protein>
<comment type="similarity">
    <text evidence="1">Belongs to the ComF/GntX family.</text>
</comment>
<dbReference type="PANTHER" id="PTHR47505:SF1">
    <property type="entry name" value="DNA UTILIZATION PROTEIN YHGH"/>
    <property type="match status" value="1"/>
</dbReference>
<evidence type="ECO:0000313" key="3">
    <source>
        <dbReference type="EMBL" id="QPM91442.1"/>
    </source>
</evidence>
<name>A0A418SBE0_9RHOB</name>
<keyword evidence="4" id="KW-1185">Reference proteome</keyword>
<evidence type="ECO:0000256" key="1">
    <source>
        <dbReference type="ARBA" id="ARBA00008007"/>
    </source>
</evidence>
<dbReference type="PANTHER" id="PTHR47505">
    <property type="entry name" value="DNA UTILIZATION PROTEIN YHGH"/>
    <property type="match status" value="1"/>
</dbReference>
<dbReference type="EMBL" id="CP060436">
    <property type="protein sequence ID" value="QPM91442.1"/>
    <property type="molecule type" value="Genomic_DNA"/>
</dbReference>
<evidence type="ECO:0000259" key="2">
    <source>
        <dbReference type="Pfam" id="PF18912"/>
    </source>
</evidence>